<dbReference type="GO" id="GO:0010506">
    <property type="term" value="P:regulation of autophagy"/>
    <property type="evidence" value="ECO:0007669"/>
    <property type="project" value="InterPro"/>
</dbReference>
<dbReference type="SUPFAM" id="SSF50978">
    <property type="entry name" value="WD40 repeat-like"/>
    <property type="match status" value="1"/>
</dbReference>
<name>A0A5N5SVU8_9CRUS</name>
<dbReference type="GO" id="GO:0005765">
    <property type="term" value="C:lysosomal membrane"/>
    <property type="evidence" value="ECO:0007669"/>
    <property type="project" value="TreeGrafter"/>
</dbReference>
<dbReference type="Pfam" id="PF21029">
    <property type="entry name" value="RMC1_N"/>
    <property type="match status" value="1"/>
</dbReference>
<protein>
    <submittedName>
        <fullName evidence="3">Uncharacterized protein</fullName>
    </submittedName>
</protein>
<organism evidence="3 4">
    <name type="scientific">Armadillidium nasatum</name>
    <dbReference type="NCBI Taxonomy" id="96803"/>
    <lineage>
        <taxon>Eukaryota</taxon>
        <taxon>Metazoa</taxon>
        <taxon>Ecdysozoa</taxon>
        <taxon>Arthropoda</taxon>
        <taxon>Crustacea</taxon>
        <taxon>Multicrustacea</taxon>
        <taxon>Malacostraca</taxon>
        <taxon>Eumalacostraca</taxon>
        <taxon>Peracarida</taxon>
        <taxon>Isopoda</taxon>
        <taxon>Oniscidea</taxon>
        <taxon>Crinocheta</taxon>
        <taxon>Armadillidiidae</taxon>
        <taxon>Armadillidium</taxon>
    </lineage>
</organism>
<evidence type="ECO:0000313" key="4">
    <source>
        <dbReference type="Proteomes" id="UP000326759"/>
    </source>
</evidence>
<dbReference type="InterPro" id="IPR040371">
    <property type="entry name" value="RMC1"/>
</dbReference>
<feature type="domain" description="Regulator of MON1-CCZ1 complex N-terminal" evidence="2">
    <location>
        <begin position="32"/>
        <end position="147"/>
    </location>
</feature>
<dbReference type="Pfam" id="PF07035">
    <property type="entry name" value="RMC1_C"/>
    <property type="match status" value="1"/>
</dbReference>
<dbReference type="PANTHER" id="PTHR12897">
    <property type="entry name" value="COLON CANCER-ASSOCIATED PROTEIN MIC1"/>
    <property type="match status" value="1"/>
</dbReference>
<comment type="caution">
    <text evidence="3">The sequence shown here is derived from an EMBL/GenBank/DDBJ whole genome shotgun (WGS) entry which is preliminary data.</text>
</comment>
<dbReference type="InterPro" id="IPR049040">
    <property type="entry name" value="RMC1_N"/>
</dbReference>
<dbReference type="Proteomes" id="UP000326759">
    <property type="component" value="Unassembled WGS sequence"/>
</dbReference>
<dbReference type="GO" id="GO:0035658">
    <property type="term" value="C:Mon1-Ccz1 complex"/>
    <property type="evidence" value="ECO:0007669"/>
    <property type="project" value="InterPro"/>
</dbReference>
<dbReference type="Gene3D" id="2.130.10.10">
    <property type="entry name" value="YVTN repeat-like/Quinoprotein amine dehydrogenase"/>
    <property type="match status" value="1"/>
</dbReference>
<evidence type="ECO:0000259" key="2">
    <source>
        <dbReference type="Pfam" id="PF21029"/>
    </source>
</evidence>
<evidence type="ECO:0000313" key="3">
    <source>
        <dbReference type="EMBL" id="KAB7498356.1"/>
    </source>
</evidence>
<sequence length="559" mass="61440">MCENIFKVSSEGFLYLSSDPIRFEPVSKVTNVFFDEANKEVLSVRGRGTLGVVVKGEGRTSTFCMDHKGSISSIKFSPDHTILALQRTNTSVELLSYNDGELSLINVQECRSKGANVLGFIWSHNDHLLLVTDHAVEFYQVIKEKSSIRYMKSYSQNTRWFVWSPECQILLLCTLIAPTSATLQPFVFSPGQIIKLPKFEAEMSGSTGSQHGSDGTLLLTERDVCVATLYGHSSVLVLRHPSSPTLPAHLDVYSQGNIIANIQQYARDGIFKKTHICLLELTGKFAVNIIDSLIVVHHQASKSSLLFDILLGKETCQGGIISVYPVTLPSSIKPFSLEEPRAVPVTTPVPLSIPCQLYAPTWVVFQPDIIIDARLGCMWKLNIDLEVLPGHVEDKAQLMGECVSGGNGLVSSEGIVGSVIIDQAEIYSSVFAPISEAIDKREQTEKNESGKLTTHLMVGVVLEYIRSLSGAGITVLHFINELVINGLVKTGQFYQLHQLLQYHVLADSKPLACLLLSLVGVYSAAEQLSLDMLSRLNTAHDEITEVLLSHKLVIQARSS</sequence>
<reference evidence="3 4" key="1">
    <citation type="journal article" date="2019" name="PLoS Biol.">
        <title>Sex chromosomes control vertical transmission of feminizing Wolbachia symbionts in an isopod.</title>
        <authorList>
            <person name="Becking T."/>
            <person name="Chebbi M.A."/>
            <person name="Giraud I."/>
            <person name="Moumen B."/>
            <person name="Laverre T."/>
            <person name="Caubet Y."/>
            <person name="Peccoud J."/>
            <person name="Gilbert C."/>
            <person name="Cordaux R."/>
        </authorList>
    </citation>
    <scope>NUCLEOTIDE SEQUENCE [LARGE SCALE GENOMIC DNA]</scope>
    <source>
        <strain evidence="3">ANa2</strain>
        <tissue evidence="3">Whole body excluding digestive tract and cuticle</tissue>
    </source>
</reference>
<dbReference type="AlphaFoldDB" id="A0A5N5SVU8"/>
<accession>A0A5N5SVU8</accession>
<dbReference type="InterPro" id="IPR015943">
    <property type="entry name" value="WD40/YVTN_repeat-like_dom_sf"/>
</dbReference>
<dbReference type="EMBL" id="SEYY01019353">
    <property type="protein sequence ID" value="KAB7498356.1"/>
    <property type="molecule type" value="Genomic_DNA"/>
</dbReference>
<dbReference type="GO" id="GO:0031902">
    <property type="term" value="C:late endosome membrane"/>
    <property type="evidence" value="ECO:0007669"/>
    <property type="project" value="TreeGrafter"/>
</dbReference>
<dbReference type="InterPro" id="IPR009755">
    <property type="entry name" value="RMC1_C"/>
</dbReference>
<keyword evidence="4" id="KW-1185">Reference proteome</keyword>
<evidence type="ECO:0000259" key="1">
    <source>
        <dbReference type="Pfam" id="PF07035"/>
    </source>
</evidence>
<feature type="domain" description="Mic1" evidence="1">
    <location>
        <begin position="418"/>
        <end position="556"/>
    </location>
</feature>
<gene>
    <name evidence="3" type="ORF">Anas_04551</name>
</gene>
<dbReference type="OrthoDB" id="26384at2759"/>
<proteinExistence type="predicted"/>
<dbReference type="PANTHER" id="PTHR12897:SF4">
    <property type="entry name" value="REGULATOR OF MON1-CCZ1 COMPLEX"/>
    <property type="match status" value="1"/>
</dbReference>
<dbReference type="InterPro" id="IPR036322">
    <property type="entry name" value="WD40_repeat_dom_sf"/>
</dbReference>